<evidence type="ECO:0000256" key="1">
    <source>
        <dbReference type="ARBA" id="ARBA00022722"/>
    </source>
</evidence>
<dbReference type="GO" id="GO:0042781">
    <property type="term" value="F:3'-tRNA processing endoribonuclease activity"/>
    <property type="evidence" value="ECO:0007669"/>
    <property type="project" value="TreeGrafter"/>
</dbReference>
<dbReference type="KEGG" id="toy:FO059_00330"/>
<protein>
    <submittedName>
        <fullName evidence="5">MBL fold metallo-hydrolase</fullName>
    </submittedName>
</protein>
<dbReference type="SUPFAM" id="SSF56281">
    <property type="entry name" value="Metallo-hydrolase/oxidoreductase"/>
    <property type="match status" value="1"/>
</dbReference>
<evidence type="ECO:0000259" key="4">
    <source>
        <dbReference type="Pfam" id="PF12706"/>
    </source>
</evidence>
<dbReference type="Pfam" id="PF12706">
    <property type="entry name" value="Lactamase_B_2"/>
    <property type="match status" value="1"/>
</dbReference>
<keyword evidence="6" id="KW-1185">Reference proteome</keyword>
<evidence type="ECO:0000256" key="3">
    <source>
        <dbReference type="ARBA" id="ARBA00022801"/>
    </source>
</evidence>
<evidence type="ECO:0000313" key="6">
    <source>
        <dbReference type="Proteomes" id="UP000317344"/>
    </source>
</evidence>
<reference evidence="5 6" key="2">
    <citation type="submission" date="2019-07" db="EMBL/GenBank/DDBJ databases">
        <authorList>
            <person name="Huang Y."/>
        </authorList>
    </citation>
    <scope>NUCLEOTIDE SEQUENCE [LARGE SCALE GENOMIC DNA]</scope>
    <source>
        <strain evidence="5 6">HY188</strain>
    </source>
</reference>
<proteinExistence type="predicted"/>
<dbReference type="PANTHER" id="PTHR46018">
    <property type="entry name" value="ZINC PHOSPHODIESTERASE ELAC PROTEIN 1"/>
    <property type="match status" value="1"/>
</dbReference>
<keyword evidence="2" id="KW-0255">Endonuclease</keyword>
<accession>A0A516WZ90</accession>
<dbReference type="EMBL" id="CP041765">
    <property type="protein sequence ID" value="QDQ96070.1"/>
    <property type="molecule type" value="Genomic_DNA"/>
</dbReference>
<dbReference type="Proteomes" id="UP000317344">
    <property type="component" value="Chromosome"/>
</dbReference>
<reference evidence="5 6" key="1">
    <citation type="submission" date="2019-07" db="EMBL/GenBank/DDBJ databases">
        <title>Tomitella cavernea sp. nov., an actinomycete isolated from soil.</title>
        <authorList>
            <person name="Cheng J."/>
        </authorList>
    </citation>
    <scope>NUCLEOTIDE SEQUENCE [LARGE SCALE GENOMIC DNA]</scope>
    <source>
        <strain evidence="5 6">HY188</strain>
    </source>
</reference>
<name>A0A516WZ90_9ACTN</name>
<dbReference type="PANTHER" id="PTHR46018:SF2">
    <property type="entry name" value="ZINC PHOSPHODIESTERASE ELAC PROTEIN 1"/>
    <property type="match status" value="1"/>
</dbReference>
<keyword evidence="1" id="KW-0540">Nuclease</keyword>
<feature type="domain" description="Metallo-beta-lactamase" evidence="4">
    <location>
        <begin position="33"/>
        <end position="243"/>
    </location>
</feature>
<gene>
    <name evidence="5" type="ORF">FO059_00330</name>
</gene>
<dbReference type="InterPro" id="IPR001279">
    <property type="entry name" value="Metallo-B-lactamas"/>
</dbReference>
<dbReference type="InterPro" id="IPR044094">
    <property type="entry name" value="AtsA-like_MBL-fold"/>
</dbReference>
<evidence type="ECO:0000256" key="2">
    <source>
        <dbReference type="ARBA" id="ARBA00022759"/>
    </source>
</evidence>
<organism evidence="5 6">
    <name type="scientific">Tomitella fengzijianii</name>
    <dbReference type="NCBI Taxonomy" id="2597660"/>
    <lineage>
        <taxon>Bacteria</taxon>
        <taxon>Bacillati</taxon>
        <taxon>Actinomycetota</taxon>
        <taxon>Actinomycetes</taxon>
        <taxon>Mycobacteriales</taxon>
        <taxon>Tomitella</taxon>
    </lineage>
</organism>
<keyword evidence="3 5" id="KW-0378">Hydrolase</keyword>
<dbReference type="RefSeq" id="WP_143905395.1">
    <property type="nucleotide sequence ID" value="NZ_CP041765.1"/>
</dbReference>
<dbReference type="Gene3D" id="3.60.15.10">
    <property type="entry name" value="Ribonuclease Z/Hydroxyacylglutathione hydrolase-like"/>
    <property type="match status" value="1"/>
</dbReference>
<sequence>MELVILGSGGGPQPNPSRSAPAMAVEHDGVVYVVDCGNGVARQLVSAGYRLRDLGGVLLTHHHIDHNADYGNLVALAWTAGLVDPVPAYGPRPMSQITDQYVAMNRIDVDHREALGRPKLRSLFAPQDVAGDGTVFSADGLTVTAAAVEHPPLEAYGYRFETERGAIAISGDTTYCQAMVELARGADVMVHEAFSPEHLHLLTRGTNTDVGRLHQHFRQAHTTAEDAGRVAAEAGVKTLVLWHLIPTEGVTDEEWITQARKHFDGEVLVSSDLLRVPVRRGVLDGSVTPAGSPAKETR</sequence>
<dbReference type="OrthoDB" id="4137979at2"/>
<dbReference type="InterPro" id="IPR036866">
    <property type="entry name" value="RibonucZ/Hydroxyglut_hydro"/>
</dbReference>
<evidence type="ECO:0000313" key="5">
    <source>
        <dbReference type="EMBL" id="QDQ96070.1"/>
    </source>
</evidence>
<dbReference type="AlphaFoldDB" id="A0A516WZ90"/>
<dbReference type="CDD" id="cd07719">
    <property type="entry name" value="arylsulfatase_AtsA-like_MBL-fold"/>
    <property type="match status" value="1"/>
</dbReference>